<dbReference type="PANTHER" id="PTHR43126">
    <property type="entry name" value="D-ALANYL-D-ALANINE DIPEPTIDASE"/>
    <property type="match status" value="1"/>
</dbReference>
<feature type="binding site" evidence="9">
    <location>
        <position position="205"/>
    </location>
    <ligand>
        <name>Zn(2+)</name>
        <dbReference type="ChEBI" id="CHEBI:29105"/>
        <note>catalytic</note>
    </ligand>
</feature>
<evidence type="ECO:0000256" key="2">
    <source>
        <dbReference type="ARBA" id="ARBA00022670"/>
    </source>
</evidence>
<dbReference type="CDD" id="cd14840">
    <property type="entry name" value="D-Ala-D-Ala_dipeptidase_Aad"/>
    <property type="match status" value="1"/>
</dbReference>
<dbReference type="GO" id="GO:0071555">
    <property type="term" value="P:cell wall organization"/>
    <property type="evidence" value="ECO:0007669"/>
    <property type="project" value="UniProtKB-KW"/>
</dbReference>
<evidence type="ECO:0000256" key="6">
    <source>
        <dbReference type="ARBA" id="ARBA00022997"/>
    </source>
</evidence>
<dbReference type="PIRSF" id="PIRSF026671">
    <property type="entry name" value="AA_dipeptidase"/>
    <property type="match status" value="1"/>
</dbReference>
<dbReference type="GO" id="GO:0008270">
    <property type="term" value="F:zinc ion binding"/>
    <property type="evidence" value="ECO:0007669"/>
    <property type="project" value="UniProtKB-UniRule"/>
</dbReference>
<gene>
    <name evidence="11" type="ORF">SAMN05444001_10326</name>
</gene>
<sequence length="222" mass="25468">MKYSWIIVFLVRFICCFAVQQGDLDSLLSSKGLINIRTLDSTICVELKYAQQDNFMNQAVYKGLSQAWLRFEAAGMLVKAQRLLKLEHPAWTIVVYDAARPMSVQRKMWSLVRGTDKTNYVSNPANGGGLHNYGMAVDVTILDETGIPLPMGSPFDYFGEEAHTSNEEALLKQGKINQQEYNNRRLLRRVMTKAGFRIISYEWWHFNACSRTDARRLYPVID</sequence>
<evidence type="ECO:0000256" key="10">
    <source>
        <dbReference type="PIRNR" id="PIRNR026671"/>
    </source>
</evidence>
<evidence type="ECO:0000256" key="1">
    <source>
        <dbReference type="ARBA" id="ARBA00001362"/>
    </source>
</evidence>
<dbReference type="AlphaFoldDB" id="A0A8G2F471"/>
<keyword evidence="8 10" id="KW-0961">Cell wall biogenesis/degradation</keyword>
<name>A0A8G2F471_9BACT</name>
<dbReference type="RefSeq" id="WP_103982548.1">
    <property type="nucleotide sequence ID" value="NZ_FNVS01000003.1"/>
</dbReference>
<dbReference type="Pfam" id="PF01427">
    <property type="entry name" value="Peptidase_M15"/>
    <property type="match status" value="1"/>
</dbReference>
<evidence type="ECO:0000256" key="5">
    <source>
        <dbReference type="ARBA" id="ARBA00022833"/>
    </source>
</evidence>
<organism evidence="11 12">
    <name type="scientific">Parabacteroides chinchillae</name>
    <dbReference type="NCBI Taxonomy" id="871327"/>
    <lineage>
        <taxon>Bacteria</taxon>
        <taxon>Pseudomonadati</taxon>
        <taxon>Bacteroidota</taxon>
        <taxon>Bacteroidia</taxon>
        <taxon>Bacteroidales</taxon>
        <taxon>Tannerellaceae</taxon>
        <taxon>Parabacteroides</taxon>
    </lineage>
</organism>
<dbReference type="Proteomes" id="UP000236725">
    <property type="component" value="Unassembled WGS sequence"/>
</dbReference>
<dbReference type="Gene3D" id="3.30.1380.10">
    <property type="match status" value="1"/>
</dbReference>
<dbReference type="HAMAP" id="MF_01924">
    <property type="entry name" value="A_A_dipeptidase"/>
    <property type="match status" value="1"/>
</dbReference>
<keyword evidence="12" id="KW-1185">Reference proteome</keyword>
<dbReference type="GO" id="GO:0006508">
    <property type="term" value="P:proteolysis"/>
    <property type="evidence" value="ECO:0007669"/>
    <property type="project" value="UniProtKB-KW"/>
</dbReference>
<feature type="binding site" evidence="9">
    <location>
        <position position="131"/>
    </location>
    <ligand>
        <name>Zn(2+)</name>
        <dbReference type="ChEBI" id="CHEBI:29105"/>
        <note>catalytic</note>
    </ligand>
</feature>
<evidence type="ECO:0000256" key="8">
    <source>
        <dbReference type="ARBA" id="ARBA00023316"/>
    </source>
</evidence>
<keyword evidence="2 9" id="KW-0645">Protease</keyword>
<dbReference type="InterPro" id="IPR000755">
    <property type="entry name" value="A_A_dipeptidase"/>
</dbReference>
<accession>A0A8G2F471</accession>
<dbReference type="PANTHER" id="PTHR43126:SF2">
    <property type="entry name" value="D-ALANYL-D-ALANINE DIPEPTIDASE"/>
    <property type="match status" value="1"/>
</dbReference>
<feature type="active site" description="Proton donor/acceptor" evidence="9">
    <location>
        <position position="202"/>
    </location>
</feature>
<keyword evidence="3 9" id="KW-0479">Metal-binding</keyword>
<evidence type="ECO:0000256" key="3">
    <source>
        <dbReference type="ARBA" id="ARBA00022723"/>
    </source>
</evidence>
<dbReference type="GO" id="GO:0008237">
    <property type="term" value="F:metallopeptidase activity"/>
    <property type="evidence" value="ECO:0007669"/>
    <property type="project" value="UniProtKB-KW"/>
</dbReference>
<keyword evidence="7 9" id="KW-0482">Metalloprotease</keyword>
<evidence type="ECO:0000313" key="12">
    <source>
        <dbReference type="Proteomes" id="UP000236725"/>
    </source>
</evidence>
<keyword evidence="5 9" id="KW-0862">Zinc</keyword>
<dbReference type="EMBL" id="FNVS01000003">
    <property type="protein sequence ID" value="SEF58812.1"/>
    <property type="molecule type" value="Genomic_DNA"/>
</dbReference>
<feature type="binding site" evidence="9">
    <location>
        <position position="138"/>
    </location>
    <ligand>
        <name>Zn(2+)</name>
        <dbReference type="ChEBI" id="CHEBI:29105"/>
        <note>catalytic</note>
    </ligand>
</feature>
<comment type="function">
    <text evidence="9 10">Catalyzes hydrolysis of the D-alanyl-D-alanine dipeptide.</text>
</comment>
<dbReference type="InterPro" id="IPR009045">
    <property type="entry name" value="Zn_M74/Hedgehog-like"/>
</dbReference>
<keyword evidence="6 9" id="KW-0224">Dipeptidase</keyword>
<protein>
    <recommendedName>
        <fullName evidence="9 10">D-alanyl-D-alanine dipeptidase</fullName>
        <shortName evidence="9 10">D-Ala-D-Ala dipeptidase</shortName>
        <ecNumber evidence="9 10">3.4.13.22</ecNumber>
    </recommendedName>
</protein>
<dbReference type="SUPFAM" id="SSF55166">
    <property type="entry name" value="Hedgehog/DD-peptidase"/>
    <property type="match status" value="1"/>
</dbReference>
<comment type="catalytic activity">
    <reaction evidence="1 9 10">
        <text>D-alanyl-D-alanine + H2O = 2 D-alanine</text>
        <dbReference type="Rhea" id="RHEA:20661"/>
        <dbReference type="ChEBI" id="CHEBI:15377"/>
        <dbReference type="ChEBI" id="CHEBI:57416"/>
        <dbReference type="ChEBI" id="CHEBI:57822"/>
        <dbReference type="EC" id="3.4.13.22"/>
    </reaction>
</comment>
<evidence type="ECO:0000313" key="11">
    <source>
        <dbReference type="EMBL" id="SEF58812.1"/>
    </source>
</evidence>
<comment type="similarity">
    <text evidence="9 10">Belongs to the peptidase M15D family.</text>
</comment>
<dbReference type="EC" id="3.4.13.22" evidence="9 10"/>
<feature type="site" description="Transition state stabilizer" evidence="9">
    <location>
        <position position="100"/>
    </location>
</feature>
<keyword evidence="4 9" id="KW-0378">Hydrolase</keyword>
<proteinExistence type="inferred from homology"/>
<evidence type="ECO:0000256" key="7">
    <source>
        <dbReference type="ARBA" id="ARBA00023049"/>
    </source>
</evidence>
<comment type="caution">
    <text evidence="11">The sequence shown here is derived from an EMBL/GenBank/DDBJ whole genome shotgun (WGS) entry which is preliminary data.</text>
</comment>
<evidence type="ECO:0000256" key="9">
    <source>
        <dbReference type="HAMAP-Rule" id="MF_01924"/>
    </source>
</evidence>
<reference evidence="11 12" key="1">
    <citation type="submission" date="2016-10" db="EMBL/GenBank/DDBJ databases">
        <authorList>
            <person name="Varghese N."/>
            <person name="Submissions S."/>
        </authorList>
    </citation>
    <scope>NUCLEOTIDE SEQUENCE [LARGE SCALE GENOMIC DNA]</scope>
    <source>
        <strain evidence="11 12">DSM 29073</strain>
    </source>
</reference>
<comment type="cofactor">
    <cofactor evidence="9">
        <name>Zn(2+)</name>
        <dbReference type="ChEBI" id="CHEBI:29105"/>
    </cofactor>
    <text evidence="9">Binds 1 zinc ion per subunit.</text>
</comment>
<dbReference type="GO" id="GO:0160237">
    <property type="term" value="F:D-Ala-D-Ala dipeptidase activity"/>
    <property type="evidence" value="ECO:0007669"/>
    <property type="project" value="UniProtKB-EC"/>
</dbReference>
<evidence type="ECO:0000256" key="4">
    <source>
        <dbReference type="ARBA" id="ARBA00022801"/>
    </source>
</evidence>